<organism evidence="2 3">
    <name type="scientific">Scleroderma citrinum Foug A</name>
    <dbReference type="NCBI Taxonomy" id="1036808"/>
    <lineage>
        <taxon>Eukaryota</taxon>
        <taxon>Fungi</taxon>
        <taxon>Dikarya</taxon>
        <taxon>Basidiomycota</taxon>
        <taxon>Agaricomycotina</taxon>
        <taxon>Agaricomycetes</taxon>
        <taxon>Agaricomycetidae</taxon>
        <taxon>Boletales</taxon>
        <taxon>Sclerodermatineae</taxon>
        <taxon>Sclerodermataceae</taxon>
        <taxon>Scleroderma</taxon>
    </lineage>
</organism>
<sequence>MMFTKKPVNRTREKQKNSPKWPCLITRHALPLKNDDVGSETRVDDTFGRRGGPKQYDIQGGGRIVRT</sequence>
<evidence type="ECO:0000313" key="2">
    <source>
        <dbReference type="EMBL" id="KIM56084.1"/>
    </source>
</evidence>
<reference evidence="3" key="2">
    <citation type="submission" date="2015-01" db="EMBL/GenBank/DDBJ databases">
        <title>Evolutionary Origins and Diversification of the Mycorrhizal Mutualists.</title>
        <authorList>
            <consortium name="DOE Joint Genome Institute"/>
            <consortium name="Mycorrhizal Genomics Consortium"/>
            <person name="Kohler A."/>
            <person name="Kuo A."/>
            <person name="Nagy L.G."/>
            <person name="Floudas D."/>
            <person name="Copeland A."/>
            <person name="Barry K.W."/>
            <person name="Cichocki N."/>
            <person name="Veneault-Fourrey C."/>
            <person name="LaButti K."/>
            <person name="Lindquist E.A."/>
            <person name="Lipzen A."/>
            <person name="Lundell T."/>
            <person name="Morin E."/>
            <person name="Murat C."/>
            <person name="Riley R."/>
            <person name="Ohm R."/>
            <person name="Sun H."/>
            <person name="Tunlid A."/>
            <person name="Henrissat B."/>
            <person name="Grigoriev I.V."/>
            <person name="Hibbett D.S."/>
            <person name="Martin F."/>
        </authorList>
    </citation>
    <scope>NUCLEOTIDE SEQUENCE [LARGE SCALE GENOMIC DNA]</scope>
    <source>
        <strain evidence="3">Foug A</strain>
    </source>
</reference>
<proteinExistence type="predicted"/>
<reference evidence="2 3" key="1">
    <citation type="submission" date="2014-04" db="EMBL/GenBank/DDBJ databases">
        <authorList>
            <consortium name="DOE Joint Genome Institute"/>
            <person name="Kuo A."/>
            <person name="Kohler A."/>
            <person name="Nagy L.G."/>
            <person name="Floudas D."/>
            <person name="Copeland A."/>
            <person name="Barry K.W."/>
            <person name="Cichocki N."/>
            <person name="Veneault-Fourrey C."/>
            <person name="LaButti K."/>
            <person name="Lindquist E.A."/>
            <person name="Lipzen A."/>
            <person name="Lundell T."/>
            <person name="Morin E."/>
            <person name="Murat C."/>
            <person name="Sun H."/>
            <person name="Tunlid A."/>
            <person name="Henrissat B."/>
            <person name="Grigoriev I.V."/>
            <person name="Hibbett D.S."/>
            <person name="Martin F."/>
            <person name="Nordberg H.P."/>
            <person name="Cantor M.N."/>
            <person name="Hua S.X."/>
        </authorList>
    </citation>
    <scope>NUCLEOTIDE SEQUENCE [LARGE SCALE GENOMIC DNA]</scope>
    <source>
        <strain evidence="2 3">Foug A</strain>
    </source>
</reference>
<keyword evidence="3" id="KW-1185">Reference proteome</keyword>
<dbReference type="InParanoid" id="A0A0C3DIB7"/>
<dbReference type="EMBL" id="KN822123">
    <property type="protein sequence ID" value="KIM56084.1"/>
    <property type="molecule type" value="Genomic_DNA"/>
</dbReference>
<accession>A0A0C3DIB7</accession>
<evidence type="ECO:0000313" key="3">
    <source>
        <dbReference type="Proteomes" id="UP000053989"/>
    </source>
</evidence>
<feature type="region of interest" description="Disordered" evidence="1">
    <location>
        <begin position="1"/>
        <end position="21"/>
    </location>
</feature>
<name>A0A0C3DIB7_9AGAM</name>
<dbReference type="Proteomes" id="UP000053989">
    <property type="component" value="Unassembled WGS sequence"/>
</dbReference>
<dbReference type="AlphaFoldDB" id="A0A0C3DIB7"/>
<protein>
    <submittedName>
        <fullName evidence="2">Uncharacterized protein</fullName>
    </submittedName>
</protein>
<feature type="compositionally biased region" description="Basic and acidic residues" evidence="1">
    <location>
        <begin position="35"/>
        <end position="48"/>
    </location>
</feature>
<dbReference type="HOGENOM" id="CLU_2813892_0_0_1"/>
<feature type="region of interest" description="Disordered" evidence="1">
    <location>
        <begin position="35"/>
        <end position="67"/>
    </location>
</feature>
<gene>
    <name evidence="2" type="ORF">SCLCIDRAFT_265765</name>
</gene>
<evidence type="ECO:0000256" key="1">
    <source>
        <dbReference type="SAM" id="MobiDB-lite"/>
    </source>
</evidence>